<evidence type="ECO:0000256" key="7">
    <source>
        <dbReference type="ARBA" id="ARBA00044229"/>
    </source>
</evidence>
<dbReference type="OrthoDB" id="540503at2759"/>
<comment type="similarity">
    <text evidence="2">Belongs to the eIF-2B gamma/epsilon subunits family.</text>
</comment>
<protein>
    <recommendedName>
        <fullName evidence="6">Translation initiation factor eIF2B subunit gamma</fullName>
    </recommendedName>
    <alternativeName>
        <fullName evidence="7">eIF2B GDP-GTP exchange factor subunit gamma</fullName>
    </alternativeName>
</protein>
<comment type="function">
    <text evidence="8">Acts as a component of the translation initiation factor 2B (eIF2B) complex, which catalyzes the exchange of GDP for GTP on the eukaryotic initiation factor 2 (eIF2) complex gamma subunit. Its guanine nucleotide exchange factor activity is repressed when bound to eIF2 complex phosphorylated on the alpha subunit, thereby limiting the amount of methionyl-initiator methionine tRNA available to the ribosome and consequently global translation is repressed.</text>
</comment>
<keyword evidence="5" id="KW-0648">Protein biosynthesis</keyword>
<dbReference type="PANTHER" id="PTHR45989:SF1">
    <property type="entry name" value="TRANSLATION INITIATION FACTOR EIF-2B SUBUNIT GAMMA"/>
    <property type="match status" value="1"/>
</dbReference>
<comment type="subunit">
    <text evidence="9">Component of the translation initiation factor 2B (eIF2B) complex which is a heterodecamer of two sets of five different subunits: alpha, beta, gamma, delta and epsilon. Subunits alpha, beta and delta comprise a regulatory subcomplex and subunits epsilon and gamma comprise a catalytic subcomplex. Within the complex, the hexameric regulatory complex resides at the center, with the two heterodimeric catalytic subcomplexes bound on opposite sides.</text>
</comment>
<dbReference type="PANTHER" id="PTHR45989">
    <property type="entry name" value="TRANSLATION INITIATION FACTOR EIF-2B SUBUNIT GAMMA"/>
    <property type="match status" value="1"/>
</dbReference>
<dbReference type="SUPFAM" id="SSF53448">
    <property type="entry name" value="Nucleotide-diphospho-sugar transferases"/>
    <property type="match status" value="2"/>
</dbReference>
<evidence type="ECO:0000256" key="8">
    <source>
        <dbReference type="ARBA" id="ARBA00045373"/>
    </source>
</evidence>
<accession>A0A0B1T671</accession>
<dbReference type="EMBL" id="KN551918">
    <property type="protein sequence ID" value="KHJ91621.1"/>
    <property type="molecule type" value="Genomic_DNA"/>
</dbReference>
<dbReference type="Gene3D" id="3.90.550.10">
    <property type="entry name" value="Spore Coat Polysaccharide Biosynthesis Protein SpsA, Chain A"/>
    <property type="match status" value="2"/>
</dbReference>
<proteinExistence type="inferred from homology"/>
<evidence type="ECO:0000313" key="12">
    <source>
        <dbReference type="EMBL" id="KHJ91621.1"/>
    </source>
</evidence>
<dbReference type="Gene3D" id="2.160.10.10">
    <property type="entry name" value="Hexapeptide repeat proteins"/>
    <property type="match status" value="1"/>
</dbReference>
<dbReference type="GO" id="GO:0002183">
    <property type="term" value="P:cytoplasmic translational initiation"/>
    <property type="evidence" value="ECO:0007669"/>
    <property type="project" value="TreeGrafter"/>
</dbReference>
<sequence>MAELQAVLLCSGSGSRMTELCDTLLKFLLPIADVPMFWYPLNTLVNSGVKDIKILVREDGEAEVHRLLTTPLFTFPSASIEVVPVDRENEDWGTADVLRHYAAKITRDFIVMSCDFITDARLQPMIDQFRAHKRDFIVMSCDFITDARLQPMIDQFRAHKATFSCLLSDMCATGPVPGPKVRRGKGRDFIALEESTNRIVYMTSEEDFDQPVNAEPWMNKFWNVSLTARYVDCHVYFMRHSCLGMIARQKLVHSNFVSLKADFIPYLLAQQCSVSNGNGEAPKCMAYLLPHGNATVSAHANNLGAYFEVNKSILKCLPRVSSKLYTGQIFDAKATGIHTNESLVAESAKVADRAIIKRSIVGSRCSIGEKANIQGSVIMEGASVGKGAKITQSIICPGVVIGDGAELTSVIVTKEQKVAANAKIQNELIDMDEEDNAWEDGL</sequence>
<evidence type="ECO:0000259" key="10">
    <source>
        <dbReference type="Pfam" id="PF00483"/>
    </source>
</evidence>
<dbReference type="CDD" id="cd04198">
    <property type="entry name" value="eIF-2B_gamma_N"/>
    <property type="match status" value="1"/>
</dbReference>
<evidence type="ECO:0000256" key="4">
    <source>
        <dbReference type="ARBA" id="ARBA00022540"/>
    </source>
</evidence>
<dbReference type="InterPro" id="IPR011004">
    <property type="entry name" value="Trimer_LpxA-like_sf"/>
</dbReference>
<dbReference type="Proteomes" id="UP000053660">
    <property type="component" value="Unassembled WGS sequence"/>
</dbReference>
<dbReference type="InterPro" id="IPR005835">
    <property type="entry name" value="NTP_transferase_dom"/>
</dbReference>
<keyword evidence="13" id="KW-1185">Reference proteome</keyword>
<dbReference type="InterPro" id="IPR029044">
    <property type="entry name" value="Nucleotide-diphossugar_trans"/>
</dbReference>
<evidence type="ECO:0000313" key="13">
    <source>
        <dbReference type="Proteomes" id="UP000053660"/>
    </source>
</evidence>
<dbReference type="GO" id="GO:0003743">
    <property type="term" value="F:translation initiation factor activity"/>
    <property type="evidence" value="ECO:0007669"/>
    <property type="project" value="UniProtKB-KW"/>
</dbReference>
<feature type="domain" description="EIF2B subunit epsilon/gamma LbH" evidence="11">
    <location>
        <begin position="325"/>
        <end position="423"/>
    </location>
</feature>
<dbReference type="GO" id="GO:0005851">
    <property type="term" value="C:eukaryotic translation initiation factor 2B complex"/>
    <property type="evidence" value="ECO:0007669"/>
    <property type="project" value="TreeGrafter"/>
</dbReference>
<keyword evidence="4" id="KW-0396">Initiation factor</keyword>
<organism evidence="12 13">
    <name type="scientific">Oesophagostomum dentatum</name>
    <name type="common">Nodular worm</name>
    <dbReference type="NCBI Taxonomy" id="61180"/>
    <lineage>
        <taxon>Eukaryota</taxon>
        <taxon>Metazoa</taxon>
        <taxon>Ecdysozoa</taxon>
        <taxon>Nematoda</taxon>
        <taxon>Chromadorea</taxon>
        <taxon>Rhabditida</taxon>
        <taxon>Rhabditina</taxon>
        <taxon>Rhabditomorpha</taxon>
        <taxon>Strongyloidea</taxon>
        <taxon>Strongylidae</taxon>
        <taxon>Oesophagostomum</taxon>
    </lineage>
</organism>
<evidence type="ECO:0000256" key="3">
    <source>
        <dbReference type="ARBA" id="ARBA00022490"/>
    </source>
</evidence>
<dbReference type="GO" id="GO:0005829">
    <property type="term" value="C:cytosol"/>
    <property type="evidence" value="ECO:0007669"/>
    <property type="project" value="UniProtKB-SubCell"/>
</dbReference>
<dbReference type="GO" id="GO:0005085">
    <property type="term" value="F:guanyl-nucleotide exchange factor activity"/>
    <property type="evidence" value="ECO:0007669"/>
    <property type="project" value="TreeGrafter"/>
</dbReference>
<evidence type="ECO:0000256" key="6">
    <source>
        <dbReference type="ARBA" id="ARBA00044196"/>
    </source>
</evidence>
<dbReference type="Pfam" id="PF00483">
    <property type="entry name" value="NTP_transferase"/>
    <property type="match status" value="1"/>
</dbReference>
<evidence type="ECO:0000259" key="11">
    <source>
        <dbReference type="Pfam" id="PF25084"/>
    </source>
</evidence>
<dbReference type="InterPro" id="IPR051960">
    <property type="entry name" value="eIF2B_gamma"/>
</dbReference>
<gene>
    <name evidence="12" type="ORF">OESDEN_08510</name>
</gene>
<dbReference type="SUPFAM" id="SSF51161">
    <property type="entry name" value="Trimeric LpxA-like enzymes"/>
    <property type="match status" value="1"/>
</dbReference>
<evidence type="ECO:0000256" key="9">
    <source>
        <dbReference type="ARBA" id="ARBA00046432"/>
    </source>
</evidence>
<comment type="subcellular location">
    <subcellularLocation>
        <location evidence="1">Cytoplasm</location>
        <location evidence="1">Cytosol</location>
    </subcellularLocation>
</comment>
<evidence type="ECO:0000256" key="2">
    <source>
        <dbReference type="ARBA" id="ARBA00007878"/>
    </source>
</evidence>
<evidence type="ECO:0000256" key="1">
    <source>
        <dbReference type="ARBA" id="ARBA00004514"/>
    </source>
</evidence>
<keyword evidence="3" id="KW-0963">Cytoplasm</keyword>
<dbReference type="Pfam" id="PF25084">
    <property type="entry name" value="LbH_EIF2B"/>
    <property type="match status" value="1"/>
</dbReference>
<feature type="domain" description="Nucleotidyl transferase" evidence="10">
    <location>
        <begin position="6"/>
        <end position="138"/>
    </location>
</feature>
<name>A0A0B1T671_OESDE</name>
<evidence type="ECO:0000256" key="5">
    <source>
        <dbReference type="ARBA" id="ARBA00022917"/>
    </source>
</evidence>
<reference evidence="12 13" key="1">
    <citation type="submission" date="2014-03" db="EMBL/GenBank/DDBJ databases">
        <title>Draft genome of the hookworm Oesophagostomum dentatum.</title>
        <authorList>
            <person name="Mitreva M."/>
        </authorList>
    </citation>
    <scope>NUCLEOTIDE SEQUENCE [LARGE SCALE GENOMIC DNA]</scope>
    <source>
        <strain evidence="12 13">OD-Hann</strain>
    </source>
</reference>
<dbReference type="AlphaFoldDB" id="A0A0B1T671"/>
<dbReference type="InterPro" id="IPR056764">
    <property type="entry name" value="LbH_EIF2B3/5"/>
</dbReference>